<protein>
    <recommendedName>
        <fullName evidence="4">Tryptophan synthase subunit beta</fullName>
    </recommendedName>
</protein>
<dbReference type="EMBL" id="BJYU01000038">
    <property type="protein sequence ID" value="GEO15210.1"/>
    <property type="molecule type" value="Genomic_DNA"/>
</dbReference>
<dbReference type="AlphaFoldDB" id="A0A512BTE7"/>
<evidence type="ECO:0008006" key="4">
    <source>
        <dbReference type="Google" id="ProtNLM"/>
    </source>
</evidence>
<keyword evidence="1" id="KW-0472">Membrane</keyword>
<dbReference type="Proteomes" id="UP000321085">
    <property type="component" value="Unassembled WGS sequence"/>
</dbReference>
<keyword evidence="3" id="KW-1185">Reference proteome</keyword>
<name>A0A512BTE7_9HYPH</name>
<sequence length="109" mass="12723">MRTSDNGKAILRRAFKHLERELPERAAWAIRNLRHPRAHWMRIPAGVLLVLGGVFSILPFLGLWMLPLGLLLIAYDVPFLRRPVGRFTIWGTRKWATARQRLFRNSPRS</sequence>
<comment type="caution">
    <text evidence="2">The sequence shown here is derived from an EMBL/GenBank/DDBJ whole genome shotgun (WGS) entry which is preliminary data.</text>
</comment>
<keyword evidence="1" id="KW-1133">Transmembrane helix</keyword>
<evidence type="ECO:0000256" key="1">
    <source>
        <dbReference type="SAM" id="Phobius"/>
    </source>
</evidence>
<keyword evidence="1" id="KW-0812">Transmembrane</keyword>
<organism evidence="2 3">
    <name type="scientific">Microvirga aerophila</name>
    <dbReference type="NCBI Taxonomy" id="670291"/>
    <lineage>
        <taxon>Bacteria</taxon>
        <taxon>Pseudomonadati</taxon>
        <taxon>Pseudomonadota</taxon>
        <taxon>Alphaproteobacteria</taxon>
        <taxon>Hyphomicrobiales</taxon>
        <taxon>Methylobacteriaceae</taxon>
        <taxon>Microvirga</taxon>
    </lineage>
</organism>
<gene>
    <name evidence="2" type="ORF">MAE02_29060</name>
</gene>
<proteinExistence type="predicted"/>
<feature type="transmembrane region" description="Helical" evidence="1">
    <location>
        <begin position="47"/>
        <end position="75"/>
    </location>
</feature>
<reference evidence="2 3" key="1">
    <citation type="submission" date="2019-07" db="EMBL/GenBank/DDBJ databases">
        <title>Whole genome shotgun sequence of Microvirga aerophila NBRC 106136.</title>
        <authorList>
            <person name="Hosoyama A."/>
            <person name="Uohara A."/>
            <person name="Ohji S."/>
            <person name="Ichikawa N."/>
        </authorList>
    </citation>
    <scope>NUCLEOTIDE SEQUENCE [LARGE SCALE GENOMIC DNA]</scope>
    <source>
        <strain evidence="2 3">NBRC 106136</strain>
    </source>
</reference>
<evidence type="ECO:0000313" key="3">
    <source>
        <dbReference type="Proteomes" id="UP000321085"/>
    </source>
</evidence>
<accession>A0A512BTE7</accession>
<evidence type="ECO:0000313" key="2">
    <source>
        <dbReference type="EMBL" id="GEO15210.1"/>
    </source>
</evidence>